<dbReference type="InterPro" id="IPR004274">
    <property type="entry name" value="FCP1_dom"/>
</dbReference>
<dbReference type="InterPro" id="IPR050365">
    <property type="entry name" value="TIM50"/>
</dbReference>
<dbReference type="PANTHER" id="PTHR12210">
    <property type="entry name" value="DULLARD PROTEIN PHOSPHATASE"/>
    <property type="match status" value="1"/>
</dbReference>
<organism evidence="3 4">
    <name type="scientific">Tetradesmus obliquus</name>
    <name type="common">Green alga</name>
    <name type="synonym">Acutodesmus obliquus</name>
    <dbReference type="NCBI Taxonomy" id="3088"/>
    <lineage>
        <taxon>Eukaryota</taxon>
        <taxon>Viridiplantae</taxon>
        <taxon>Chlorophyta</taxon>
        <taxon>core chlorophytes</taxon>
        <taxon>Chlorophyceae</taxon>
        <taxon>CS clade</taxon>
        <taxon>Sphaeropleales</taxon>
        <taxon>Scenedesmaceae</taxon>
        <taxon>Tetradesmus</taxon>
    </lineage>
</organism>
<feature type="domain" description="FCP1 homology" evidence="2">
    <location>
        <begin position="63"/>
        <end position="222"/>
    </location>
</feature>
<name>A0ABY8UNC2_TETOB</name>
<keyword evidence="1" id="KW-0653">Protein transport</keyword>
<keyword evidence="1" id="KW-0809">Transit peptide</keyword>
<keyword evidence="1" id="KW-0813">Transport</keyword>
<comment type="similarity">
    <text evidence="1">Belongs to the TIM50 family.</text>
</comment>
<comment type="function">
    <text evidence="1">Essential component of the TIM23 complex, a complex that mediates the translocation of transit peptide-containing proteins across the mitochondrial inner membrane.</text>
</comment>
<gene>
    <name evidence="3" type="ORF">OEZ85_004166</name>
</gene>
<comment type="subunit">
    <text evidence="1">Component of the TIM23 complex.</text>
</comment>
<evidence type="ECO:0000313" key="4">
    <source>
        <dbReference type="Proteomes" id="UP001244341"/>
    </source>
</evidence>
<dbReference type="InterPro" id="IPR023214">
    <property type="entry name" value="HAD_sf"/>
</dbReference>
<keyword evidence="4" id="KW-1185">Reference proteome</keyword>
<dbReference type="Proteomes" id="UP001244341">
    <property type="component" value="Chromosome 14b"/>
</dbReference>
<evidence type="ECO:0000259" key="2">
    <source>
        <dbReference type="PROSITE" id="PS50969"/>
    </source>
</evidence>
<dbReference type="EMBL" id="CP126221">
    <property type="protein sequence ID" value="WIA21782.1"/>
    <property type="molecule type" value="Genomic_DNA"/>
</dbReference>
<dbReference type="InterPro" id="IPR036412">
    <property type="entry name" value="HAD-like_sf"/>
</dbReference>
<protein>
    <recommendedName>
        <fullName evidence="1">Mitochondrial import inner membrane translocase subunit TIM50</fullName>
    </recommendedName>
</protein>
<dbReference type="SMART" id="SM00577">
    <property type="entry name" value="CPDc"/>
    <property type="match status" value="1"/>
</dbReference>
<dbReference type="Pfam" id="PF03031">
    <property type="entry name" value="NIF"/>
    <property type="match status" value="1"/>
</dbReference>
<evidence type="ECO:0000313" key="3">
    <source>
        <dbReference type="EMBL" id="WIA21782.1"/>
    </source>
</evidence>
<proteinExistence type="inferred from homology"/>
<dbReference type="PROSITE" id="PS50969">
    <property type="entry name" value="FCP1"/>
    <property type="match status" value="1"/>
</dbReference>
<evidence type="ECO:0000256" key="1">
    <source>
        <dbReference type="RuleBase" id="RU365079"/>
    </source>
</evidence>
<dbReference type="Gene3D" id="3.40.50.1000">
    <property type="entry name" value="HAD superfamily/HAD-like"/>
    <property type="match status" value="1"/>
</dbReference>
<reference evidence="3 4" key="1">
    <citation type="submission" date="2023-05" db="EMBL/GenBank/DDBJ databases">
        <title>A 100% complete, gapless, phased diploid assembly of the Scenedesmus obliquus UTEX 3031 genome.</title>
        <authorList>
            <person name="Biondi T.C."/>
            <person name="Hanschen E.R."/>
            <person name="Kwon T."/>
            <person name="Eng W."/>
            <person name="Kruse C.P.S."/>
            <person name="Koehler S.I."/>
            <person name="Kunde Y."/>
            <person name="Gleasner C.D."/>
            <person name="You Mak K.T."/>
            <person name="Polle J."/>
            <person name="Hovde B.T."/>
            <person name="Starkenburg S.R."/>
        </authorList>
    </citation>
    <scope>NUCLEOTIDE SEQUENCE [LARGE SCALE GENOMIC DNA]</scope>
    <source>
        <strain evidence="3 4">DOE0152z</strain>
    </source>
</reference>
<comment type="subcellular location">
    <subcellularLocation>
        <location evidence="1">Mitochondrion inner membrane</location>
        <topology evidence="1">Single-pass membrane protein</topology>
    </subcellularLocation>
</comment>
<keyword evidence="1" id="KW-0811">Translocation</keyword>
<dbReference type="SUPFAM" id="SSF56784">
    <property type="entry name" value="HAD-like"/>
    <property type="match status" value="1"/>
</dbReference>
<sequence length="260" mass="27521">MSVPRFVTDMPIPLAAVEISSNASAPLLKLQQLQLSTAALLLGLWQLLQGLTIALLASLVAKTAAAKSSLKENARCSLLLLKHASRSTTGHIATWLRIHIRSSSSRGAARTCRSKELSSFAEVVLFTAASAAYAAPLAHLLDPQRRLFAARLYGDACVAAGGRAGVKDLSGLGRALGRVVLVDNSPYSFLLQPANGLPCLPFHGQRGDGQLLGVILPLLRSLAQLGGDIRPLLEAKFRVRGWLASKGVAPPPEQGDELWG</sequence>
<accession>A0ABY8UNC2</accession>
<keyword evidence="1" id="KW-0496">Mitochondrion</keyword>